<organism evidence="1 2">
    <name type="scientific">Nocardioides zhouii</name>
    <dbReference type="NCBI Taxonomy" id="1168729"/>
    <lineage>
        <taxon>Bacteria</taxon>
        <taxon>Bacillati</taxon>
        <taxon>Actinomycetota</taxon>
        <taxon>Actinomycetes</taxon>
        <taxon>Propionibacteriales</taxon>
        <taxon>Nocardioidaceae</taxon>
        <taxon>Nocardioides</taxon>
    </lineage>
</organism>
<evidence type="ECO:0000313" key="1">
    <source>
        <dbReference type="EMBL" id="RYC04430.1"/>
    </source>
</evidence>
<evidence type="ECO:0000313" key="2">
    <source>
        <dbReference type="Proteomes" id="UP000291101"/>
    </source>
</evidence>
<keyword evidence="2" id="KW-1185">Reference proteome</keyword>
<name>A0A4Q2SK65_9ACTN</name>
<reference evidence="1 2" key="1">
    <citation type="submission" date="2019-01" db="EMBL/GenBank/DDBJ databases">
        <title>Novel species of Nocardioides.</title>
        <authorList>
            <person name="Liu Q."/>
            <person name="X Y.-H."/>
        </authorList>
    </citation>
    <scope>NUCLEOTIDE SEQUENCE [LARGE SCALE GENOMIC DNA]</scope>
    <source>
        <strain evidence="1 2">HLT2-9</strain>
    </source>
</reference>
<dbReference type="OrthoDB" id="5143202at2"/>
<protein>
    <recommendedName>
        <fullName evidence="3">Type IV toxin-antitoxin system AbiEi family antitoxin domain-containing protein</fullName>
    </recommendedName>
</protein>
<dbReference type="AlphaFoldDB" id="A0A4Q2SK65"/>
<dbReference type="Proteomes" id="UP000291101">
    <property type="component" value="Unassembled WGS sequence"/>
</dbReference>
<accession>A0A4Q2SK65</accession>
<proteinExistence type="predicted"/>
<dbReference type="RefSeq" id="WP_129428698.1">
    <property type="nucleotide sequence ID" value="NZ_SDWV01000030.1"/>
</dbReference>
<comment type="caution">
    <text evidence="1">The sequence shown here is derived from an EMBL/GenBank/DDBJ whole genome shotgun (WGS) entry which is preliminary data.</text>
</comment>
<gene>
    <name evidence="1" type="ORF">EUA94_20430</name>
</gene>
<dbReference type="EMBL" id="SDWV01000030">
    <property type="protein sequence ID" value="RYC04430.1"/>
    <property type="molecule type" value="Genomic_DNA"/>
</dbReference>
<evidence type="ECO:0008006" key="3">
    <source>
        <dbReference type="Google" id="ProtNLM"/>
    </source>
</evidence>
<sequence>MWKNEPLDLTGVVVLRRELLAAGYTDRQIRTRVKTGELHHIRHGSYCDATLWHSLSAEDQHRVRARAVLARSHPSTVLTHVSSAIEQGAPVWGHDLTKVHTTRTDGRAGRKEADRVQHAGTMPAYHVKEVNGVPVSLATRCAVEMTTISTVESALITVDGLLHAGLTTTNGVRQFAHRTRWWPNSLRTTVVLRLADRRRESAGESRTAYFFYMQGLLKPEPQVVIVDEYGVEFARVDFAWVELGVFLEFDGRIKYERFRREGETLEAFLLREKAREERICQLTGWVCIRITWAQLDAPRLLAGRIRKILASRTITPASSHRDPA</sequence>